<dbReference type="Proteomes" id="UP000799438">
    <property type="component" value="Unassembled WGS sequence"/>
</dbReference>
<gene>
    <name evidence="1" type="ORF">K452DRAFT_285720</name>
</gene>
<protein>
    <submittedName>
        <fullName evidence="1">Uncharacterized protein</fullName>
    </submittedName>
</protein>
<evidence type="ECO:0000313" key="1">
    <source>
        <dbReference type="EMBL" id="KAF2143688.1"/>
    </source>
</evidence>
<evidence type="ECO:0000313" key="2">
    <source>
        <dbReference type="Proteomes" id="UP000799438"/>
    </source>
</evidence>
<dbReference type="GeneID" id="54297654"/>
<name>A0A6A6BJ94_9PEZI</name>
<keyword evidence="2" id="KW-1185">Reference proteome</keyword>
<dbReference type="EMBL" id="ML995481">
    <property type="protein sequence ID" value="KAF2143688.1"/>
    <property type="molecule type" value="Genomic_DNA"/>
</dbReference>
<dbReference type="AlphaFoldDB" id="A0A6A6BJ94"/>
<proteinExistence type="predicted"/>
<reference evidence="1" key="1">
    <citation type="journal article" date="2020" name="Stud. Mycol.">
        <title>101 Dothideomycetes genomes: a test case for predicting lifestyles and emergence of pathogens.</title>
        <authorList>
            <person name="Haridas S."/>
            <person name="Albert R."/>
            <person name="Binder M."/>
            <person name="Bloem J."/>
            <person name="Labutti K."/>
            <person name="Salamov A."/>
            <person name="Andreopoulos B."/>
            <person name="Baker S."/>
            <person name="Barry K."/>
            <person name="Bills G."/>
            <person name="Bluhm B."/>
            <person name="Cannon C."/>
            <person name="Castanera R."/>
            <person name="Culley D."/>
            <person name="Daum C."/>
            <person name="Ezra D."/>
            <person name="Gonzalez J."/>
            <person name="Henrissat B."/>
            <person name="Kuo A."/>
            <person name="Liang C."/>
            <person name="Lipzen A."/>
            <person name="Lutzoni F."/>
            <person name="Magnuson J."/>
            <person name="Mondo S."/>
            <person name="Nolan M."/>
            <person name="Ohm R."/>
            <person name="Pangilinan J."/>
            <person name="Park H.-J."/>
            <person name="Ramirez L."/>
            <person name="Alfaro M."/>
            <person name="Sun H."/>
            <person name="Tritt A."/>
            <person name="Yoshinaga Y."/>
            <person name="Zwiers L.-H."/>
            <person name="Turgeon B."/>
            <person name="Goodwin S."/>
            <person name="Spatafora J."/>
            <person name="Crous P."/>
            <person name="Grigoriev I."/>
        </authorList>
    </citation>
    <scope>NUCLEOTIDE SEQUENCE</scope>
    <source>
        <strain evidence="1">CBS 121167</strain>
    </source>
</reference>
<accession>A0A6A6BJ94</accession>
<dbReference type="RefSeq" id="XP_033399400.1">
    <property type="nucleotide sequence ID" value="XM_033540158.1"/>
</dbReference>
<sequence>MGQRQHAVAEGAAPRRQPAFLFCTLRSRAACSAKGQEDVIASHSKRSLSAGHGLAEDEVSKRGVRVVVVLSGKREWRTDVDVGRRGGGAAFGLTACLAYIGHTHSLSLVPPPTTLP</sequence>
<organism evidence="1 2">
    <name type="scientific">Aplosporella prunicola CBS 121167</name>
    <dbReference type="NCBI Taxonomy" id="1176127"/>
    <lineage>
        <taxon>Eukaryota</taxon>
        <taxon>Fungi</taxon>
        <taxon>Dikarya</taxon>
        <taxon>Ascomycota</taxon>
        <taxon>Pezizomycotina</taxon>
        <taxon>Dothideomycetes</taxon>
        <taxon>Dothideomycetes incertae sedis</taxon>
        <taxon>Botryosphaeriales</taxon>
        <taxon>Aplosporellaceae</taxon>
        <taxon>Aplosporella</taxon>
    </lineage>
</organism>